<name>A0A4R6NWI3_NOCIG</name>
<comment type="caution">
    <text evidence="1">The sequence shown here is derived from an EMBL/GenBank/DDBJ whole genome shotgun (WGS) entry which is preliminary data.</text>
</comment>
<dbReference type="EMBL" id="SNXK01000021">
    <property type="protein sequence ID" value="TDP27836.1"/>
    <property type="molecule type" value="Genomic_DNA"/>
</dbReference>
<evidence type="ECO:0000313" key="1">
    <source>
        <dbReference type="EMBL" id="TDP27836.1"/>
    </source>
</evidence>
<dbReference type="RefSeq" id="WP_084477097.1">
    <property type="nucleotide sequence ID" value="NZ_JBHXPO010000003.1"/>
</dbReference>
<reference evidence="1 2" key="1">
    <citation type="submission" date="2019-03" db="EMBL/GenBank/DDBJ databases">
        <title>Genomic Encyclopedia of Type Strains, Phase IV (KMG-IV): sequencing the most valuable type-strain genomes for metagenomic binning, comparative biology and taxonomic classification.</title>
        <authorList>
            <person name="Goeker M."/>
        </authorList>
    </citation>
    <scope>NUCLEOTIDE SEQUENCE [LARGE SCALE GENOMIC DNA]</scope>
    <source>
        <strain evidence="1 2">DSM 44496</strain>
    </source>
</reference>
<accession>A0A4R6NWI3</accession>
<dbReference type="Proteomes" id="UP000295087">
    <property type="component" value="Unassembled WGS sequence"/>
</dbReference>
<evidence type="ECO:0000313" key="2">
    <source>
        <dbReference type="Proteomes" id="UP000295087"/>
    </source>
</evidence>
<proteinExistence type="predicted"/>
<gene>
    <name evidence="1" type="ORF">DFR75_1214</name>
</gene>
<keyword evidence="2" id="KW-1185">Reference proteome</keyword>
<organism evidence="1 2">
    <name type="scientific">Nocardia ignorata</name>
    <dbReference type="NCBI Taxonomy" id="145285"/>
    <lineage>
        <taxon>Bacteria</taxon>
        <taxon>Bacillati</taxon>
        <taxon>Actinomycetota</taxon>
        <taxon>Actinomycetes</taxon>
        <taxon>Mycobacteriales</taxon>
        <taxon>Nocardiaceae</taxon>
        <taxon>Nocardia</taxon>
    </lineage>
</organism>
<protein>
    <submittedName>
        <fullName evidence="1">Uncharacterized protein</fullName>
    </submittedName>
</protein>
<sequence length="110" mass="12265">MTSSVFDSWPEQFTPPLRMMVDPPQPVTVDLAAAITTRPTHFRVDAVPLRVRQGGLRLTDTAPGLLHAWARVSDGTWLALVTFTIHTGNGHGLLHLEQWCSQHAVTHQHR</sequence>
<dbReference type="AlphaFoldDB" id="A0A4R6NWI3"/>